<sequence length="368" mass="39005">MDPGHVIQLLCFLATESPLFFAEENILCPPNGLHVVLFGWPNLDLTAMSRSYLCLSRCVYVVVSLLSFLTAVHADTVDHGPAFAGYRVTESSNGSVLVKYMVGESGHATWYSSIFPLALPVQYDARTRLELTKGHMPLLGGGKRKNSPDSMPCGTITVYEEFPYGSPSATVITCSFEGMYHSLYRRSPSLAAPVTTTSSSSSSSSSEPTSTSISASTLASATASSPAPTEASASASTLTTAKAPAATTPAVAPPTPAPNNAWISGPVIGGISSLGLIVAGVLFYLHKRQKGRVRVASPEDQRAAEAPEVYVDKSVTPHQSPTPAPPYSPPQELDHPERLSVVPSIAQELDHPERLSVVYELASKADMK</sequence>
<dbReference type="AlphaFoldDB" id="A0A2B7XGH1"/>
<keyword evidence="2" id="KW-0472">Membrane</keyword>
<gene>
    <name evidence="3" type="ORF">AJ80_07962</name>
</gene>
<reference evidence="3 4" key="1">
    <citation type="submission" date="2017-10" db="EMBL/GenBank/DDBJ databases">
        <title>Comparative genomics in systemic dimorphic fungi from Ajellomycetaceae.</title>
        <authorList>
            <person name="Munoz J.F."/>
            <person name="Mcewen J.G."/>
            <person name="Clay O.K."/>
            <person name="Cuomo C.A."/>
        </authorList>
    </citation>
    <scope>NUCLEOTIDE SEQUENCE [LARGE SCALE GENOMIC DNA]</scope>
    <source>
        <strain evidence="3 4">UAMH7299</strain>
    </source>
</reference>
<evidence type="ECO:0000256" key="2">
    <source>
        <dbReference type="SAM" id="Phobius"/>
    </source>
</evidence>
<evidence type="ECO:0000313" key="3">
    <source>
        <dbReference type="EMBL" id="PGH07757.1"/>
    </source>
</evidence>
<protein>
    <submittedName>
        <fullName evidence="3">Uncharacterized protein</fullName>
    </submittedName>
</protein>
<keyword evidence="4" id="KW-1185">Reference proteome</keyword>
<keyword evidence="2" id="KW-0812">Transmembrane</keyword>
<proteinExistence type="predicted"/>
<dbReference type="EMBL" id="PDNA01000165">
    <property type="protein sequence ID" value="PGH07757.1"/>
    <property type="molecule type" value="Genomic_DNA"/>
</dbReference>
<feature type="region of interest" description="Disordered" evidence="1">
    <location>
        <begin position="221"/>
        <end position="240"/>
    </location>
</feature>
<evidence type="ECO:0000256" key="1">
    <source>
        <dbReference type="SAM" id="MobiDB-lite"/>
    </source>
</evidence>
<feature type="compositionally biased region" description="Pro residues" evidence="1">
    <location>
        <begin position="320"/>
        <end position="329"/>
    </location>
</feature>
<feature type="region of interest" description="Disordered" evidence="1">
    <location>
        <begin position="191"/>
        <end position="213"/>
    </location>
</feature>
<evidence type="ECO:0000313" key="4">
    <source>
        <dbReference type="Proteomes" id="UP000224634"/>
    </source>
</evidence>
<organism evidence="3 4">
    <name type="scientific">Polytolypa hystricis (strain UAMH7299)</name>
    <dbReference type="NCBI Taxonomy" id="1447883"/>
    <lineage>
        <taxon>Eukaryota</taxon>
        <taxon>Fungi</taxon>
        <taxon>Dikarya</taxon>
        <taxon>Ascomycota</taxon>
        <taxon>Pezizomycotina</taxon>
        <taxon>Eurotiomycetes</taxon>
        <taxon>Eurotiomycetidae</taxon>
        <taxon>Onygenales</taxon>
        <taxon>Onygenales incertae sedis</taxon>
        <taxon>Polytolypa</taxon>
    </lineage>
</organism>
<dbReference type="Proteomes" id="UP000224634">
    <property type="component" value="Unassembled WGS sequence"/>
</dbReference>
<accession>A0A2B7XGH1</accession>
<comment type="caution">
    <text evidence="3">The sequence shown here is derived from an EMBL/GenBank/DDBJ whole genome shotgun (WGS) entry which is preliminary data.</text>
</comment>
<dbReference type="STRING" id="1447883.A0A2B7XGH1"/>
<keyword evidence="2" id="KW-1133">Transmembrane helix</keyword>
<feature type="transmembrane region" description="Helical" evidence="2">
    <location>
        <begin position="261"/>
        <end position="285"/>
    </location>
</feature>
<name>A0A2B7XGH1_POLH7</name>
<feature type="region of interest" description="Disordered" evidence="1">
    <location>
        <begin position="313"/>
        <end position="335"/>
    </location>
</feature>